<comment type="caution">
    <text evidence="1">The sequence shown here is derived from an EMBL/GenBank/DDBJ whole genome shotgun (WGS) entry which is preliminary data.</text>
</comment>
<organism evidence="1 2">
    <name type="scientific">Eragrostis curvula</name>
    <name type="common">weeping love grass</name>
    <dbReference type="NCBI Taxonomy" id="38414"/>
    <lineage>
        <taxon>Eukaryota</taxon>
        <taxon>Viridiplantae</taxon>
        <taxon>Streptophyta</taxon>
        <taxon>Embryophyta</taxon>
        <taxon>Tracheophyta</taxon>
        <taxon>Spermatophyta</taxon>
        <taxon>Magnoliopsida</taxon>
        <taxon>Liliopsida</taxon>
        <taxon>Poales</taxon>
        <taxon>Poaceae</taxon>
        <taxon>PACMAD clade</taxon>
        <taxon>Chloridoideae</taxon>
        <taxon>Eragrostideae</taxon>
        <taxon>Eragrostidinae</taxon>
        <taxon>Eragrostis</taxon>
    </lineage>
</organism>
<keyword evidence="2" id="KW-1185">Reference proteome</keyword>
<accession>A0A5J9W854</accession>
<gene>
    <name evidence="1" type="ORF">EJB05_03587</name>
</gene>
<protein>
    <submittedName>
        <fullName evidence="1">Uncharacterized protein</fullName>
    </submittedName>
</protein>
<dbReference type="Gramene" id="TVU44153">
    <property type="protein sequence ID" value="TVU44153"/>
    <property type="gene ID" value="EJB05_03587"/>
</dbReference>
<evidence type="ECO:0000313" key="2">
    <source>
        <dbReference type="Proteomes" id="UP000324897"/>
    </source>
</evidence>
<dbReference type="AlphaFoldDB" id="A0A5J9W854"/>
<proteinExistence type="predicted"/>
<feature type="non-terminal residue" evidence="1">
    <location>
        <position position="1"/>
    </location>
</feature>
<name>A0A5J9W854_9POAL</name>
<evidence type="ECO:0000313" key="1">
    <source>
        <dbReference type="EMBL" id="TVU44153.1"/>
    </source>
</evidence>
<dbReference type="Proteomes" id="UP000324897">
    <property type="component" value="Chromosome 5"/>
</dbReference>
<dbReference type="EMBL" id="RWGY01000004">
    <property type="protein sequence ID" value="TVU44153.1"/>
    <property type="molecule type" value="Genomic_DNA"/>
</dbReference>
<sequence length="121" mass="13048">GSKDSRLRQFTIPIWSAGCTATATYSVVSKVEIPGLGGSPSTGMPPCLFMPMYKVTSFIPAAATAQPREKRFGCLLRSISTVHVFTYRLFGWVLNPSHRFIARRHSCGPLPGIGSAATPYG</sequence>
<reference evidence="1 2" key="1">
    <citation type="journal article" date="2019" name="Sci. Rep.">
        <title>A high-quality genome of Eragrostis curvula grass provides insights into Poaceae evolution and supports new strategies to enhance forage quality.</title>
        <authorList>
            <person name="Carballo J."/>
            <person name="Santos B.A.C.M."/>
            <person name="Zappacosta D."/>
            <person name="Garbus I."/>
            <person name="Selva J.P."/>
            <person name="Gallo C.A."/>
            <person name="Diaz A."/>
            <person name="Albertini E."/>
            <person name="Caccamo M."/>
            <person name="Echenique V."/>
        </authorList>
    </citation>
    <scope>NUCLEOTIDE SEQUENCE [LARGE SCALE GENOMIC DNA]</scope>
    <source>
        <strain evidence="2">cv. Victoria</strain>
        <tissue evidence="1">Leaf</tissue>
    </source>
</reference>